<feature type="transmembrane region" description="Helical" evidence="11">
    <location>
        <begin position="188"/>
        <end position="207"/>
    </location>
</feature>
<evidence type="ECO:0000256" key="10">
    <source>
        <dbReference type="ARBA" id="ARBA00039918"/>
    </source>
</evidence>
<dbReference type="InterPro" id="IPR011701">
    <property type="entry name" value="MFS"/>
</dbReference>
<dbReference type="Gene3D" id="1.20.1250.20">
    <property type="entry name" value="MFS general substrate transporter like domains"/>
    <property type="match status" value="2"/>
</dbReference>
<evidence type="ECO:0000256" key="2">
    <source>
        <dbReference type="ARBA" id="ARBA00008240"/>
    </source>
</evidence>
<evidence type="ECO:0000313" key="14">
    <source>
        <dbReference type="Proteomes" id="UP000317043"/>
    </source>
</evidence>
<proteinExistence type="inferred from homology"/>
<feature type="transmembrane region" description="Helical" evidence="11">
    <location>
        <begin position="119"/>
        <end position="142"/>
    </location>
</feature>
<feature type="transmembrane region" description="Helical" evidence="11">
    <location>
        <begin position="402"/>
        <end position="422"/>
    </location>
</feature>
<keyword evidence="7 11" id="KW-1133">Transmembrane helix</keyword>
<dbReference type="RefSeq" id="WP_170183376.1">
    <property type="nucleotide sequence ID" value="NZ_JBHTGS010000003.1"/>
</dbReference>
<protein>
    <recommendedName>
        <fullName evidence="10">Putative proline/betaine transporter</fullName>
    </recommendedName>
</protein>
<dbReference type="Pfam" id="PF07690">
    <property type="entry name" value="MFS_1"/>
    <property type="match status" value="1"/>
</dbReference>
<feature type="transmembrane region" description="Helical" evidence="11">
    <location>
        <begin position="241"/>
        <end position="259"/>
    </location>
</feature>
<evidence type="ECO:0000256" key="4">
    <source>
        <dbReference type="ARBA" id="ARBA00022475"/>
    </source>
</evidence>
<name>A0A543B0Z3_9ACTN</name>
<dbReference type="InterPro" id="IPR036259">
    <property type="entry name" value="MFS_trans_sf"/>
</dbReference>
<evidence type="ECO:0000256" key="7">
    <source>
        <dbReference type="ARBA" id="ARBA00022989"/>
    </source>
</evidence>
<evidence type="ECO:0000256" key="9">
    <source>
        <dbReference type="ARBA" id="ARBA00037295"/>
    </source>
</evidence>
<dbReference type="GO" id="GO:0005886">
    <property type="term" value="C:plasma membrane"/>
    <property type="evidence" value="ECO:0007669"/>
    <property type="project" value="UniProtKB-SubCell"/>
</dbReference>
<evidence type="ECO:0000256" key="3">
    <source>
        <dbReference type="ARBA" id="ARBA00022448"/>
    </source>
</evidence>
<reference evidence="13 14" key="1">
    <citation type="submission" date="2019-06" db="EMBL/GenBank/DDBJ databases">
        <title>Sequencing the genomes of 1000 actinobacteria strains.</title>
        <authorList>
            <person name="Klenk H.-P."/>
        </authorList>
    </citation>
    <scope>NUCLEOTIDE SEQUENCE [LARGE SCALE GENOMIC DNA]</scope>
    <source>
        <strain evidence="13 14">DSM 45928</strain>
    </source>
</reference>
<keyword evidence="3" id="KW-0813">Transport</keyword>
<dbReference type="CDD" id="cd17369">
    <property type="entry name" value="MFS_ShiA_like"/>
    <property type="match status" value="1"/>
</dbReference>
<keyword evidence="4" id="KW-1003">Cell membrane</keyword>
<feature type="transmembrane region" description="Helical" evidence="11">
    <location>
        <begin position="154"/>
        <end position="176"/>
    </location>
</feature>
<evidence type="ECO:0000256" key="11">
    <source>
        <dbReference type="SAM" id="Phobius"/>
    </source>
</evidence>
<keyword evidence="14" id="KW-1185">Reference proteome</keyword>
<evidence type="ECO:0000256" key="8">
    <source>
        <dbReference type="ARBA" id="ARBA00023136"/>
    </source>
</evidence>
<feature type="transmembrane region" description="Helical" evidence="11">
    <location>
        <begin position="333"/>
        <end position="357"/>
    </location>
</feature>
<evidence type="ECO:0000259" key="12">
    <source>
        <dbReference type="PROSITE" id="PS50850"/>
    </source>
</evidence>
<evidence type="ECO:0000313" key="13">
    <source>
        <dbReference type="EMBL" id="TQL78466.1"/>
    </source>
</evidence>
<dbReference type="InterPro" id="IPR020846">
    <property type="entry name" value="MFS_dom"/>
</dbReference>
<feature type="transmembrane region" description="Helical" evidence="11">
    <location>
        <begin position="89"/>
        <end position="113"/>
    </location>
</feature>
<keyword evidence="6" id="KW-0769">Symport</keyword>
<dbReference type="PROSITE" id="PS50850">
    <property type="entry name" value="MFS"/>
    <property type="match status" value="1"/>
</dbReference>
<keyword evidence="5 11" id="KW-0812">Transmembrane</keyword>
<dbReference type="Proteomes" id="UP000317043">
    <property type="component" value="Unassembled WGS sequence"/>
</dbReference>
<evidence type="ECO:0000256" key="1">
    <source>
        <dbReference type="ARBA" id="ARBA00004651"/>
    </source>
</evidence>
<dbReference type="PANTHER" id="PTHR43045">
    <property type="entry name" value="SHIKIMATE TRANSPORTER"/>
    <property type="match status" value="1"/>
</dbReference>
<feature type="transmembrane region" description="Helical" evidence="11">
    <location>
        <begin position="271"/>
        <end position="296"/>
    </location>
</feature>
<dbReference type="EMBL" id="VFOW01000001">
    <property type="protein sequence ID" value="TQL78466.1"/>
    <property type="molecule type" value="Genomic_DNA"/>
</dbReference>
<dbReference type="FunFam" id="1.20.1250.20:FF:000001">
    <property type="entry name" value="Dicarboxylate MFS transporter"/>
    <property type="match status" value="1"/>
</dbReference>
<sequence>MNTPEKPTQKSALRRVVAASIIGSTLEWYDFFLYATASALVLGPVFFPNSDPAVGTLLSFATFGVGFAARPIGSVIFGNIGDRYGRRPALVATLVLMGVSTAMIGLVPGYATIGIAAPILLVLLRLAQGMGAGAELAGATIFAAEYAPPHRRGLFGSIATIGTYSGTVLSSAIFALFSMMPEEAFLSWGWRIPFLLSVVVIIVGIYIRMRLEETPEFKEVERTAGTSKRPLADMFRYEWRSVLKVIGIVAGAFTATYAYQTYSLSYMKTELGITGTIGTLSVAVAAFIAMFVVPLMGSLSDRVGRRPILIAGCVISALFAFPFFLLINTGQDALIIAAMIGGIGIGVPTILGVQGVLLSELFSTSNRFTGFSVSRELGSIVFAGATPFVAASLVSAADGQSWPVSLYVIGACLITLITGIVMKEPAPAGAEAAPRETATPQR</sequence>
<feature type="transmembrane region" description="Helical" evidence="11">
    <location>
        <begin position="308"/>
        <end position="327"/>
    </location>
</feature>
<dbReference type="GO" id="GO:0015293">
    <property type="term" value="F:symporter activity"/>
    <property type="evidence" value="ECO:0007669"/>
    <property type="project" value="UniProtKB-KW"/>
</dbReference>
<organism evidence="13 14">
    <name type="scientific">Stackebrandtia endophytica</name>
    <dbReference type="NCBI Taxonomy" id="1496996"/>
    <lineage>
        <taxon>Bacteria</taxon>
        <taxon>Bacillati</taxon>
        <taxon>Actinomycetota</taxon>
        <taxon>Actinomycetes</taxon>
        <taxon>Glycomycetales</taxon>
        <taxon>Glycomycetaceae</taxon>
        <taxon>Stackebrandtia</taxon>
    </lineage>
</organism>
<feature type="transmembrane region" description="Helical" evidence="11">
    <location>
        <begin position="28"/>
        <end position="47"/>
    </location>
</feature>
<evidence type="ECO:0000256" key="5">
    <source>
        <dbReference type="ARBA" id="ARBA00022692"/>
    </source>
</evidence>
<dbReference type="AlphaFoldDB" id="A0A543B0Z3"/>
<dbReference type="PANTHER" id="PTHR43045:SF1">
    <property type="entry name" value="SHIKIMATE TRANSPORTER"/>
    <property type="match status" value="1"/>
</dbReference>
<accession>A0A543B0Z3</accession>
<feature type="transmembrane region" description="Helical" evidence="11">
    <location>
        <begin position="53"/>
        <end position="77"/>
    </location>
</feature>
<comment type="subcellular location">
    <subcellularLocation>
        <location evidence="1">Cell membrane</location>
        <topology evidence="1">Multi-pass membrane protein</topology>
    </subcellularLocation>
</comment>
<comment type="similarity">
    <text evidence="2">Belongs to the major facilitator superfamily. Metabolite:H+ Symporter (MHS) family (TC 2.A.1.6) family.</text>
</comment>
<feature type="transmembrane region" description="Helical" evidence="11">
    <location>
        <begin position="377"/>
        <end position="396"/>
    </location>
</feature>
<dbReference type="SUPFAM" id="SSF103473">
    <property type="entry name" value="MFS general substrate transporter"/>
    <property type="match status" value="1"/>
</dbReference>
<keyword evidence="8 11" id="KW-0472">Membrane</keyword>
<evidence type="ECO:0000256" key="6">
    <source>
        <dbReference type="ARBA" id="ARBA00022847"/>
    </source>
</evidence>
<comment type="function">
    <text evidence="9">May be a proton symporter involved in the uptake of osmolytes such as proline and glycine betaine.</text>
</comment>
<gene>
    <name evidence="13" type="ORF">FB566_4054</name>
</gene>
<comment type="caution">
    <text evidence="13">The sequence shown here is derived from an EMBL/GenBank/DDBJ whole genome shotgun (WGS) entry which is preliminary data.</text>
</comment>
<dbReference type="InParanoid" id="A0A543B0Z3"/>
<feature type="domain" description="Major facilitator superfamily (MFS) profile" evidence="12">
    <location>
        <begin position="16"/>
        <end position="427"/>
    </location>
</feature>